<evidence type="ECO:0000313" key="1">
    <source>
        <dbReference type="EMBL" id="KAJ7772232.1"/>
    </source>
</evidence>
<dbReference type="EMBL" id="JARKIB010000014">
    <property type="protein sequence ID" value="KAJ7772232.1"/>
    <property type="molecule type" value="Genomic_DNA"/>
</dbReference>
<gene>
    <name evidence="1" type="ORF">B0H16DRAFT_166159</name>
</gene>
<comment type="caution">
    <text evidence="1">The sequence shown here is derived from an EMBL/GenBank/DDBJ whole genome shotgun (WGS) entry which is preliminary data.</text>
</comment>
<evidence type="ECO:0000313" key="2">
    <source>
        <dbReference type="Proteomes" id="UP001215598"/>
    </source>
</evidence>
<keyword evidence="2" id="KW-1185">Reference proteome</keyword>
<reference evidence="1" key="1">
    <citation type="submission" date="2023-03" db="EMBL/GenBank/DDBJ databases">
        <title>Massive genome expansion in bonnet fungi (Mycena s.s.) driven by repeated elements and novel gene families across ecological guilds.</title>
        <authorList>
            <consortium name="Lawrence Berkeley National Laboratory"/>
            <person name="Harder C.B."/>
            <person name="Miyauchi S."/>
            <person name="Viragh M."/>
            <person name="Kuo A."/>
            <person name="Thoen E."/>
            <person name="Andreopoulos B."/>
            <person name="Lu D."/>
            <person name="Skrede I."/>
            <person name="Drula E."/>
            <person name="Henrissat B."/>
            <person name="Morin E."/>
            <person name="Kohler A."/>
            <person name="Barry K."/>
            <person name="LaButti K."/>
            <person name="Morin E."/>
            <person name="Salamov A."/>
            <person name="Lipzen A."/>
            <person name="Mereny Z."/>
            <person name="Hegedus B."/>
            <person name="Baldrian P."/>
            <person name="Stursova M."/>
            <person name="Weitz H."/>
            <person name="Taylor A."/>
            <person name="Grigoriev I.V."/>
            <person name="Nagy L.G."/>
            <person name="Martin F."/>
            <person name="Kauserud H."/>
        </authorList>
    </citation>
    <scope>NUCLEOTIDE SEQUENCE</scope>
    <source>
        <strain evidence="1">CBHHK182m</strain>
    </source>
</reference>
<sequence>MVLTLAQQLQNVIAFTFVAPAPPICRFQLWWHTSVADDPRTCYMPGRQCTPRYFGRRHHHSGCRARVGYPPNLGGVSRPPRSFFLSGRLPPTPLHIAPPRCEAAFDSPSLSYDCGAEDGFPGRLRGVCGQLSLPRTPCPDFSIFLNRQNKNAPAYALPIIATLRSLTFIACMTEITMPPSLMSCIPTLATQTPNLQWLTFRFRGDWECRRSVSVEPEADQALANHPSLREAYFIIETDLLNGSLARRVREQLPLSESTRLLAFLALVKERGRSNNFNEYFGDPASYEAENIFPLFDGYESPDNGDWSDDDY</sequence>
<dbReference type="AlphaFoldDB" id="A0AAD7JYW9"/>
<organism evidence="1 2">
    <name type="scientific">Mycena metata</name>
    <dbReference type="NCBI Taxonomy" id="1033252"/>
    <lineage>
        <taxon>Eukaryota</taxon>
        <taxon>Fungi</taxon>
        <taxon>Dikarya</taxon>
        <taxon>Basidiomycota</taxon>
        <taxon>Agaricomycotina</taxon>
        <taxon>Agaricomycetes</taxon>
        <taxon>Agaricomycetidae</taxon>
        <taxon>Agaricales</taxon>
        <taxon>Marasmiineae</taxon>
        <taxon>Mycenaceae</taxon>
        <taxon>Mycena</taxon>
    </lineage>
</organism>
<name>A0AAD7JYW9_9AGAR</name>
<protein>
    <submittedName>
        <fullName evidence="1">Uncharacterized protein</fullName>
    </submittedName>
</protein>
<accession>A0AAD7JYW9</accession>
<dbReference type="Proteomes" id="UP001215598">
    <property type="component" value="Unassembled WGS sequence"/>
</dbReference>
<proteinExistence type="predicted"/>